<name>A0A484HGT3_9BACT</name>
<protein>
    <submittedName>
        <fullName evidence="1">Uncharacterized protein</fullName>
    </submittedName>
</protein>
<organism evidence="1">
    <name type="scientific">uncultured Desulfobacteraceae bacterium</name>
    <dbReference type="NCBI Taxonomy" id="218296"/>
    <lineage>
        <taxon>Bacteria</taxon>
        <taxon>Pseudomonadati</taxon>
        <taxon>Thermodesulfobacteriota</taxon>
        <taxon>Desulfobacteria</taxon>
        <taxon>Desulfobacterales</taxon>
        <taxon>Desulfobacteraceae</taxon>
        <taxon>environmental samples</taxon>
    </lineage>
</organism>
<dbReference type="AlphaFoldDB" id="A0A484HGT3"/>
<accession>A0A484HGT3</accession>
<evidence type="ECO:0000313" key="1">
    <source>
        <dbReference type="EMBL" id="VEN74420.1"/>
    </source>
</evidence>
<proteinExistence type="predicted"/>
<reference evidence="1" key="1">
    <citation type="submission" date="2019-01" db="EMBL/GenBank/DDBJ databases">
        <authorList>
            <consortium name="Genoscope - CEA"/>
            <person name="William W."/>
        </authorList>
    </citation>
    <scope>NUCLEOTIDE SEQUENCE</scope>
    <source>
        <strain evidence="1">CR-1</strain>
    </source>
</reference>
<dbReference type="Gene3D" id="3.10.450.530">
    <property type="entry name" value="Ribonuclease toxin, BrnT, of type II toxin-antitoxin system"/>
    <property type="match status" value="1"/>
</dbReference>
<gene>
    <name evidence="1" type="ORF">EPICR_370001</name>
</gene>
<dbReference type="InterPro" id="IPR038573">
    <property type="entry name" value="BrnT_sf"/>
</dbReference>
<sequence length="58" mass="7018">MIDRCSSLIYIYILYKSALDIIIKYNYTLCMQFEWDENKRKANIRKHSIDFADANDFC</sequence>
<dbReference type="EMBL" id="CAACVI010000031">
    <property type="protein sequence ID" value="VEN74420.1"/>
    <property type="molecule type" value="Genomic_DNA"/>
</dbReference>